<dbReference type="AlphaFoldDB" id="A0A4X2KU24"/>
<evidence type="ECO:0000313" key="10">
    <source>
        <dbReference type="Proteomes" id="UP000314987"/>
    </source>
</evidence>
<comment type="subcellular location">
    <subcellularLocation>
        <location evidence="1">Cytoplasm</location>
    </subcellularLocation>
</comment>
<dbReference type="STRING" id="29139.ENSVURP00010015203"/>
<dbReference type="PANTHER" id="PTHR11902">
    <property type="entry name" value="ENOLASE"/>
    <property type="match status" value="1"/>
</dbReference>
<evidence type="ECO:0000256" key="7">
    <source>
        <dbReference type="ARBA" id="ARBA00042698"/>
    </source>
</evidence>
<reference evidence="9" key="2">
    <citation type="submission" date="2025-08" db="UniProtKB">
        <authorList>
            <consortium name="Ensembl"/>
        </authorList>
    </citation>
    <scope>IDENTIFICATION</scope>
</reference>
<dbReference type="InterPro" id="IPR020811">
    <property type="entry name" value="Enolase_N"/>
</dbReference>
<dbReference type="Gene3D" id="3.30.390.10">
    <property type="entry name" value="Enolase-like, N-terminal domain"/>
    <property type="match status" value="1"/>
</dbReference>
<accession>A0A4X2KU24</accession>
<dbReference type="SUPFAM" id="SSF54826">
    <property type="entry name" value="Enolase N-terminal domain-like"/>
    <property type="match status" value="1"/>
</dbReference>
<dbReference type="GeneTree" id="ENSGT00950000182805"/>
<evidence type="ECO:0000256" key="5">
    <source>
        <dbReference type="ARBA" id="ARBA00041942"/>
    </source>
</evidence>
<evidence type="ECO:0000259" key="8">
    <source>
        <dbReference type="SMART" id="SM01193"/>
    </source>
</evidence>
<organism evidence="9 10">
    <name type="scientific">Vombatus ursinus</name>
    <name type="common">Common wombat</name>
    <dbReference type="NCBI Taxonomy" id="29139"/>
    <lineage>
        <taxon>Eukaryota</taxon>
        <taxon>Metazoa</taxon>
        <taxon>Chordata</taxon>
        <taxon>Craniata</taxon>
        <taxon>Vertebrata</taxon>
        <taxon>Euteleostomi</taxon>
        <taxon>Mammalia</taxon>
        <taxon>Metatheria</taxon>
        <taxon>Diprotodontia</taxon>
        <taxon>Vombatidae</taxon>
        <taxon>Vombatus</taxon>
    </lineage>
</organism>
<dbReference type="GO" id="GO:0004634">
    <property type="term" value="F:phosphopyruvate hydratase activity"/>
    <property type="evidence" value="ECO:0007669"/>
    <property type="project" value="InterPro"/>
</dbReference>
<dbReference type="SMART" id="SM01193">
    <property type="entry name" value="Enolase_N"/>
    <property type="match status" value="1"/>
</dbReference>
<evidence type="ECO:0000256" key="4">
    <source>
        <dbReference type="ARBA" id="ARBA00037209"/>
    </source>
</evidence>
<feature type="domain" description="Enolase N-terminal" evidence="8">
    <location>
        <begin position="3"/>
        <end position="149"/>
    </location>
</feature>
<dbReference type="GO" id="GO:0000015">
    <property type="term" value="C:phosphopyruvate hydratase complex"/>
    <property type="evidence" value="ECO:0007669"/>
    <property type="project" value="InterPro"/>
</dbReference>
<keyword evidence="10" id="KW-1185">Reference proteome</keyword>
<name>A0A4X2KU24_VOMUR</name>
<reference evidence="9" key="3">
    <citation type="submission" date="2025-09" db="UniProtKB">
        <authorList>
            <consortium name="Ensembl"/>
        </authorList>
    </citation>
    <scope>IDENTIFICATION</scope>
</reference>
<keyword evidence="3" id="KW-0479">Metal-binding</keyword>
<evidence type="ECO:0000313" key="9">
    <source>
        <dbReference type="Ensembl" id="ENSVURP00010015203.1"/>
    </source>
</evidence>
<dbReference type="Ensembl" id="ENSVURT00010017277.1">
    <property type="protein sequence ID" value="ENSVURP00010015203.1"/>
    <property type="gene ID" value="ENSVURG00010011643.1"/>
</dbReference>
<reference evidence="10" key="1">
    <citation type="submission" date="2018-12" db="EMBL/GenBank/DDBJ databases">
        <authorList>
            <person name="Yazar S."/>
        </authorList>
    </citation>
    <scope>NUCLEOTIDE SEQUENCE [LARGE SCALE GENOMIC DNA]</scope>
</reference>
<protein>
    <recommendedName>
        <fullName evidence="5">Enolase 3</fullName>
    </recommendedName>
    <alternativeName>
        <fullName evidence="7">Muscle-specific enolase</fullName>
    </alternativeName>
    <alternativeName>
        <fullName evidence="6">Skeletal muscle enolase</fullName>
    </alternativeName>
</protein>
<evidence type="ECO:0000256" key="1">
    <source>
        <dbReference type="ARBA" id="ARBA00004496"/>
    </source>
</evidence>
<evidence type="ECO:0000256" key="6">
    <source>
        <dbReference type="ARBA" id="ARBA00042657"/>
    </source>
</evidence>
<keyword evidence="2" id="KW-0963">Cytoplasm</keyword>
<sequence>MAVQKIFAREILDSRGNPTVEVDLYTAKGQFRATVPSRASTGIYEALELRDGDKNRYLGKGVLKAVEHINKTLAPALLEKKWRLRRLLETRLSLLGGSSVTPWPSKWRVPCPRSTEASESITISTTPLNKALVQQKTKQNKTKQLYDRIILLIF</sequence>
<dbReference type="InterPro" id="IPR000941">
    <property type="entry name" value="Enolase"/>
</dbReference>
<proteinExistence type="predicted"/>
<evidence type="ECO:0000256" key="2">
    <source>
        <dbReference type="ARBA" id="ARBA00022490"/>
    </source>
</evidence>
<comment type="function">
    <text evidence="4">Glycolytic enzyme that catalyzes the conversion of 2-phosphoglycerate to phosphoenolpyruvate. Appears to have a function in striated muscle development and regeneration.</text>
</comment>
<dbReference type="GO" id="GO:0006096">
    <property type="term" value="P:glycolytic process"/>
    <property type="evidence" value="ECO:0007669"/>
    <property type="project" value="InterPro"/>
</dbReference>
<dbReference type="Proteomes" id="UP000314987">
    <property type="component" value="Unassembled WGS sequence"/>
</dbReference>
<dbReference type="InterPro" id="IPR029017">
    <property type="entry name" value="Enolase-like_N"/>
</dbReference>
<evidence type="ECO:0000256" key="3">
    <source>
        <dbReference type="ARBA" id="ARBA00022723"/>
    </source>
</evidence>
<dbReference type="GO" id="GO:0000287">
    <property type="term" value="F:magnesium ion binding"/>
    <property type="evidence" value="ECO:0007669"/>
    <property type="project" value="InterPro"/>
</dbReference>
<dbReference type="PANTHER" id="PTHR11902:SF5">
    <property type="entry name" value="BETA-ENOLASE"/>
    <property type="match status" value="1"/>
</dbReference>
<dbReference type="Pfam" id="PF03952">
    <property type="entry name" value="Enolase_N"/>
    <property type="match status" value="1"/>
</dbReference>